<dbReference type="InterPro" id="IPR000653">
    <property type="entry name" value="DegT/StrS_aminotransferase"/>
</dbReference>
<evidence type="ECO:0000313" key="4">
    <source>
        <dbReference type="EMBL" id="NTF37466.1"/>
    </source>
</evidence>
<dbReference type="EMBL" id="JAAMCP010000006">
    <property type="protein sequence ID" value="NTF37466.1"/>
    <property type="molecule type" value="Genomic_DNA"/>
</dbReference>
<keyword evidence="5" id="KW-0032">Aminotransferase</keyword>
<gene>
    <name evidence="4" type="ORF">G6L72_12195</name>
    <name evidence="5" type="ORF">G6M88_18990</name>
</gene>
<name>A0AAE7UT10_9HYPH</name>
<keyword evidence="5" id="KW-0808">Transferase</keyword>
<dbReference type="GO" id="GO:0000271">
    <property type="term" value="P:polysaccharide biosynthetic process"/>
    <property type="evidence" value="ECO:0007669"/>
    <property type="project" value="TreeGrafter"/>
</dbReference>
<organism evidence="5 6">
    <name type="scientific">Agrobacterium rubi</name>
    <dbReference type="NCBI Taxonomy" id="28099"/>
    <lineage>
        <taxon>Bacteria</taxon>
        <taxon>Pseudomonadati</taxon>
        <taxon>Pseudomonadota</taxon>
        <taxon>Alphaproteobacteria</taxon>
        <taxon>Hyphomicrobiales</taxon>
        <taxon>Rhizobiaceae</taxon>
        <taxon>Rhizobium/Agrobacterium group</taxon>
        <taxon>Agrobacterium</taxon>
    </lineage>
</organism>
<evidence type="ECO:0000313" key="6">
    <source>
        <dbReference type="Proteomes" id="UP000663912"/>
    </source>
</evidence>
<reference evidence="4 7" key="1">
    <citation type="journal article" date="2020" name="Science">
        <title>Unexpected conservation and global transmission of agrobacterial virulence plasmids.</title>
        <authorList>
            <person name="Weisberg A.J."/>
            <person name="Davis E.W. 2nd"/>
            <person name="Tabima J."/>
            <person name="Belcher M.S."/>
            <person name="Miller M."/>
            <person name="Kuo C.H."/>
            <person name="Loper J.E."/>
            <person name="Grunwald N.J."/>
            <person name="Putnam M.L."/>
            <person name="Chang J.H."/>
        </authorList>
    </citation>
    <scope>NUCLEOTIDE SEQUENCE [LARGE SCALE GENOMIC DNA]</scope>
    <source>
        <strain evidence="4 7">A19/93</strain>
    </source>
</reference>
<dbReference type="SUPFAM" id="SSF53383">
    <property type="entry name" value="PLP-dependent transferases"/>
    <property type="match status" value="1"/>
</dbReference>
<keyword evidence="1 3" id="KW-0663">Pyridoxal phosphate</keyword>
<evidence type="ECO:0000256" key="3">
    <source>
        <dbReference type="RuleBase" id="RU004508"/>
    </source>
</evidence>
<sequence>MLGGVLHDPDRSCPGHAVGRLVSGLRDDFYRSFLPPWLSVRAQPTGPSASPQSDPVCHIRLLELPECRNETLNKRSIMMNIHAKSAALPPLSIVRPVLPELGWIADDINTSFASGVVTNGGPQVRALEMWLDTYLGTPSLAFCNGEQALIALLLAADVKGKEVILPSFTFAGSAHAVVLSGGIPVFADIIGDLSPMLDATDVERKIGPATCAILAVDVYGFTSDYSTLHAVAKRHGLRFFIDSAPAFGSLHQGMCTGRFGDGQIFSFHATKSFTTIEGGCLSTSDPELYARASAVRNFGQDANGECTSVGFNGKMSELNAILGLAQRPFLEGHLQIRRQAAKRMISGLAQVPGIRPCQPTGDQDPVWQYLPILVDAEEYGLDRDELMAAMATHGVFVRRYYYPPCHKMPAYSAWNGQSLPKTEQLASAILALPIYNDMTEAECDRITALIAKLHR</sequence>
<dbReference type="InterPro" id="IPR015422">
    <property type="entry name" value="PyrdxlP-dep_Trfase_small"/>
</dbReference>
<evidence type="ECO:0000256" key="1">
    <source>
        <dbReference type="ARBA" id="ARBA00022898"/>
    </source>
</evidence>
<dbReference type="Gene3D" id="3.90.1150.10">
    <property type="entry name" value="Aspartate Aminotransferase, domain 1"/>
    <property type="match status" value="1"/>
</dbReference>
<dbReference type="PANTHER" id="PTHR30244:SF9">
    <property type="entry name" value="PROTEIN RV3402C"/>
    <property type="match status" value="1"/>
</dbReference>
<dbReference type="Pfam" id="PF01041">
    <property type="entry name" value="DegT_DnrJ_EryC1"/>
    <property type="match status" value="1"/>
</dbReference>
<proteinExistence type="inferred from homology"/>
<accession>A0AAE7UT10</accession>
<dbReference type="GO" id="GO:0008483">
    <property type="term" value="F:transaminase activity"/>
    <property type="evidence" value="ECO:0007669"/>
    <property type="project" value="UniProtKB-KW"/>
</dbReference>
<reference evidence="5" key="2">
    <citation type="submission" date="2020-02" db="EMBL/GenBank/DDBJ databases">
        <title>Unexpected conservation and global transmission of agrobacterial virulence plasmids.</title>
        <authorList>
            <person name="Weisberg A.J."/>
            <person name="Davis E.W. II"/>
            <person name="Tabima J.R."/>
            <person name="Belcher M.S."/>
            <person name="Miller M."/>
            <person name="Kuo C.-H."/>
            <person name="Loper J.E."/>
            <person name="Grunwald N.J."/>
            <person name="Putnam M.L."/>
            <person name="Chang J.H."/>
        </authorList>
    </citation>
    <scope>NUCLEOTIDE SEQUENCE</scope>
    <source>
        <strain evidence="5">W2/73</strain>
    </source>
</reference>
<dbReference type="InterPro" id="IPR015424">
    <property type="entry name" value="PyrdxlP-dep_Trfase"/>
</dbReference>
<dbReference type="GO" id="GO:0030170">
    <property type="term" value="F:pyridoxal phosphate binding"/>
    <property type="evidence" value="ECO:0007669"/>
    <property type="project" value="TreeGrafter"/>
</dbReference>
<dbReference type="Proteomes" id="UP000822331">
    <property type="component" value="Unassembled WGS sequence"/>
</dbReference>
<dbReference type="Proteomes" id="UP000663912">
    <property type="component" value="Chromosome 2"/>
</dbReference>
<keyword evidence="7" id="KW-1185">Reference proteome</keyword>
<dbReference type="KEGG" id="arui:G6M88_18990"/>
<evidence type="ECO:0000256" key="2">
    <source>
        <dbReference type="ARBA" id="ARBA00037999"/>
    </source>
</evidence>
<protein>
    <submittedName>
        <fullName evidence="5">DegT/DnrJ/EryC1/StrS family aminotransferase</fullName>
    </submittedName>
</protein>
<dbReference type="EMBL" id="CP049207">
    <property type="protein sequence ID" value="QTG03192.1"/>
    <property type="molecule type" value="Genomic_DNA"/>
</dbReference>
<dbReference type="Gene3D" id="3.40.640.10">
    <property type="entry name" value="Type I PLP-dependent aspartate aminotransferase-like (Major domain)"/>
    <property type="match status" value="1"/>
</dbReference>
<dbReference type="InterPro" id="IPR015421">
    <property type="entry name" value="PyrdxlP-dep_Trfase_major"/>
</dbReference>
<dbReference type="AlphaFoldDB" id="A0AAE7UT10"/>
<comment type="similarity">
    <text evidence="2 3">Belongs to the DegT/DnrJ/EryC1 family.</text>
</comment>
<evidence type="ECO:0000313" key="5">
    <source>
        <dbReference type="EMBL" id="QTG03192.1"/>
    </source>
</evidence>
<evidence type="ECO:0000313" key="7">
    <source>
        <dbReference type="Proteomes" id="UP000822331"/>
    </source>
</evidence>
<dbReference type="CDD" id="cd00616">
    <property type="entry name" value="AHBA_syn"/>
    <property type="match status" value="1"/>
</dbReference>
<dbReference type="PANTHER" id="PTHR30244">
    <property type="entry name" value="TRANSAMINASE"/>
    <property type="match status" value="1"/>
</dbReference>